<evidence type="ECO:0000256" key="12">
    <source>
        <dbReference type="HAMAP-Rule" id="MF_00530"/>
    </source>
</evidence>
<sequence>MSEQQTELVQGEKINLNITTPRGEKFVEEADMLIMRCIDGDLGVLARHEPVSAVLGEGILRIFNDNVEKKIAVFNGIVEIDGTNVNIFSTIAQRPDEIDLERAEQDRREAEAALEASEEVQMRSLQVVLRRSLVRIEVSLHLDDEDE</sequence>
<dbReference type="InterPro" id="IPR020546">
    <property type="entry name" value="ATP_synth_F1_dsu/esu_N"/>
</dbReference>
<evidence type="ECO:0000256" key="7">
    <source>
        <dbReference type="ARBA" id="ARBA00023136"/>
    </source>
</evidence>
<dbReference type="Pfam" id="PF02823">
    <property type="entry name" value="ATP-synt_DE_N"/>
    <property type="match status" value="1"/>
</dbReference>
<keyword evidence="12" id="KW-1003">Cell membrane</keyword>
<dbReference type="PANTHER" id="PTHR13822">
    <property type="entry name" value="ATP SYNTHASE DELTA/EPSILON CHAIN"/>
    <property type="match status" value="1"/>
</dbReference>
<dbReference type="CDD" id="cd12152">
    <property type="entry name" value="F1-ATPase_delta"/>
    <property type="match status" value="1"/>
</dbReference>
<evidence type="ECO:0000259" key="15">
    <source>
        <dbReference type="Pfam" id="PF02823"/>
    </source>
</evidence>
<dbReference type="PANTHER" id="PTHR13822:SF10">
    <property type="entry name" value="ATP SYNTHASE EPSILON CHAIN, CHLOROPLASTIC"/>
    <property type="match status" value="1"/>
</dbReference>
<evidence type="ECO:0000259" key="14">
    <source>
        <dbReference type="Pfam" id="PF00401"/>
    </source>
</evidence>
<dbReference type="Gene3D" id="2.60.15.10">
    <property type="entry name" value="F0F1 ATP synthase delta/epsilon subunit, N-terminal"/>
    <property type="match status" value="1"/>
</dbReference>
<dbReference type="EMBL" id="BAABDL010000085">
    <property type="protein sequence ID" value="GAA4070965.1"/>
    <property type="molecule type" value="Genomic_DNA"/>
</dbReference>
<comment type="caution">
    <text evidence="16">The sequence shown here is derived from an EMBL/GenBank/DDBJ whole genome shotgun (WGS) entry which is preliminary data.</text>
</comment>
<dbReference type="HAMAP" id="MF_00530">
    <property type="entry name" value="ATP_synth_epsil_bac"/>
    <property type="match status" value="1"/>
</dbReference>
<protein>
    <recommendedName>
        <fullName evidence="4 12">ATP synthase epsilon chain</fullName>
    </recommendedName>
    <alternativeName>
        <fullName evidence="11 12">ATP synthase F1 sector epsilon subunit</fullName>
    </alternativeName>
    <alternativeName>
        <fullName evidence="10 12">F-ATPase epsilon subunit</fullName>
    </alternativeName>
</protein>
<keyword evidence="7 12" id="KW-0472">Membrane</keyword>
<keyword evidence="9 12" id="KW-0066">ATP synthesis</keyword>
<evidence type="ECO:0000313" key="16">
    <source>
        <dbReference type="EMBL" id="GAA4070965.1"/>
    </source>
</evidence>
<proteinExistence type="inferred from homology"/>
<dbReference type="NCBIfam" id="TIGR01216">
    <property type="entry name" value="ATP_synt_epsi"/>
    <property type="match status" value="1"/>
</dbReference>
<dbReference type="RefSeq" id="WP_344911958.1">
    <property type="nucleotide sequence ID" value="NZ_BAABDL010000085.1"/>
</dbReference>
<dbReference type="InterPro" id="IPR001469">
    <property type="entry name" value="ATP_synth_F1_dsu/esu"/>
</dbReference>
<name>A0ABP7VN91_9BACI</name>
<evidence type="ECO:0000313" key="17">
    <source>
        <dbReference type="Proteomes" id="UP001501734"/>
    </source>
</evidence>
<evidence type="ECO:0000256" key="2">
    <source>
        <dbReference type="ARBA" id="ARBA00004184"/>
    </source>
</evidence>
<comment type="similarity">
    <text evidence="3 12 13">Belongs to the ATPase epsilon chain family.</text>
</comment>
<feature type="domain" description="ATP synthase epsilon subunit C-terminal" evidence="14">
    <location>
        <begin position="96"/>
        <end position="139"/>
    </location>
</feature>
<keyword evidence="6 12" id="KW-0406">Ion transport</keyword>
<dbReference type="InterPro" id="IPR036771">
    <property type="entry name" value="ATPsynth_dsu/esu_N"/>
</dbReference>
<evidence type="ECO:0000256" key="10">
    <source>
        <dbReference type="ARBA" id="ARBA00030215"/>
    </source>
</evidence>
<keyword evidence="12" id="KW-0375">Hydrogen ion transport</keyword>
<reference evidence="17" key="1">
    <citation type="journal article" date="2019" name="Int. J. Syst. Evol. Microbiol.">
        <title>The Global Catalogue of Microorganisms (GCM) 10K type strain sequencing project: providing services to taxonomists for standard genome sequencing and annotation.</title>
        <authorList>
            <consortium name="The Broad Institute Genomics Platform"/>
            <consortium name="The Broad Institute Genome Sequencing Center for Infectious Disease"/>
            <person name="Wu L."/>
            <person name="Ma J."/>
        </authorList>
    </citation>
    <scope>NUCLEOTIDE SEQUENCE [LARGE SCALE GENOMIC DNA]</scope>
    <source>
        <strain evidence="17">JCM 17250</strain>
    </source>
</reference>
<keyword evidence="5 12" id="KW-0813">Transport</keyword>
<comment type="function">
    <text evidence="1 12">Produces ATP from ADP in the presence of a proton gradient across the membrane.</text>
</comment>
<comment type="subcellular location">
    <subcellularLocation>
        <location evidence="12">Cell membrane</location>
        <topology evidence="12">Peripheral membrane protein</topology>
    </subcellularLocation>
    <subcellularLocation>
        <location evidence="2">Endomembrane system</location>
        <topology evidence="2">Peripheral membrane protein</topology>
    </subcellularLocation>
</comment>
<gene>
    <name evidence="12" type="primary">atpC</name>
    <name evidence="16" type="ORF">GCM10022410_15690</name>
</gene>
<evidence type="ECO:0000256" key="5">
    <source>
        <dbReference type="ARBA" id="ARBA00022448"/>
    </source>
</evidence>
<evidence type="ECO:0000256" key="8">
    <source>
        <dbReference type="ARBA" id="ARBA00023196"/>
    </source>
</evidence>
<keyword evidence="17" id="KW-1185">Reference proteome</keyword>
<evidence type="ECO:0000256" key="13">
    <source>
        <dbReference type="RuleBase" id="RU003656"/>
    </source>
</evidence>
<organism evidence="16 17">
    <name type="scientific">Amphibacillus indicireducens</name>
    <dbReference type="NCBI Taxonomy" id="1076330"/>
    <lineage>
        <taxon>Bacteria</taxon>
        <taxon>Bacillati</taxon>
        <taxon>Bacillota</taxon>
        <taxon>Bacilli</taxon>
        <taxon>Bacillales</taxon>
        <taxon>Bacillaceae</taxon>
        <taxon>Amphibacillus</taxon>
    </lineage>
</organism>
<evidence type="ECO:0000256" key="1">
    <source>
        <dbReference type="ARBA" id="ARBA00003543"/>
    </source>
</evidence>
<evidence type="ECO:0000256" key="9">
    <source>
        <dbReference type="ARBA" id="ARBA00023310"/>
    </source>
</evidence>
<evidence type="ECO:0000256" key="6">
    <source>
        <dbReference type="ARBA" id="ARBA00023065"/>
    </source>
</evidence>
<comment type="subunit">
    <text evidence="12 13">F-type ATPases have 2 components, CF(1) - the catalytic core - and CF(0) - the membrane proton channel. CF(1) has five subunits: alpha(3), beta(3), gamma(1), delta(1), epsilon(1). CF(0) has three main subunits: a, b and c.</text>
</comment>
<dbReference type="InterPro" id="IPR020547">
    <property type="entry name" value="ATP_synth_F1_esu_C"/>
</dbReference>
<dbReference type="SUPFAM" id="SSF51344">
    <property type="entry name" value="Epsilon subunit of F1F0-ATP synthase N-terminal domain"/>
    <property type="match status" value="1"/>
</dbReference>
<feature type="domain" description="ATP synthase F1 complex delta/epsilon subunit N-terminal" evidence="15">
    <location>
        <begin position="15"/>
        <end position="88"/>
    </location>
</feature>
<dbReference type="Proteomes" id="UP001501734">
    <property type="component" value="Unassembled WGS sequence"/>
</dbReference>
<evidence type="ECO:0000256" key="11">
    <source>
        <dbReference type="ARBA" id="ARBA00031795"/>
    </source>
</evidence>
<accession>A0ABP7VN91</accession>
<dbReference type="Pfam" id="PF00401">
    <property type="entry name" value="ATP-synt_DE"/>
    <property type="match status" value="1"/>
</dbReference>
<evidence type="ECO:0000256" key="4">
    <source>
        <dbReference type="ARBA" id="ARBA00014480"/>
    </source>
</evidence>
<evidence type="ECO:0000256" key="3">
    <source>
        <dbReference type="ARBA" id="ARBA00005712"/>
    </source>
</evidence>
<keyword evidence="8 12" id="KW-0139">CF(1)</keyword>